<feature type="region of interest" description="Disordered" evidence="1">
    <location>
        <begin position="502"/>
        <end position="525"/>
    </location>
</feature>
<evidence type="ECO:0000256" key="1">
    <source>
        <dbReference type="SAM" id="MobiDB-lite"/>
    </source>
</evidence>
<dbReference type="AlphaFoldDB" id="A0AAV2TNI2"/>
<feature type="domain" description="PDZ" evidence="2">
    <location>
        <begin position="271"/>
        <end position="341"/>
    </location>
</feature>
<evidence type="ECO:0000313" key="4">
    <source>
        <dbReference type="Proteomes" id="UP001497525"/>
    </source>
</evidence>
<dbReference type="InterPro" id="IPR001478">
    <property type="entry name" value="PDZ"/>
</dbReference>
<reference evidence="3" key="1">
    <citation type="submission" date="2024-06" db="EMBL/GenBank/DDBJ databases">
        <authorList>
            <person name="Liu X."/>
            <person name="Lenzi L."/>
            <person name="Haldenby T S."/>
            <person name="Uol C."/>
        </authorList>
    </citation>
    <scope>NUCLEOTIDE SEQUENCE</scope>
</reference>
<dbReference type="Pfam" id="PF00595">
    <property type="entry name" value="PDZ"/>
    <property type="match status" value="1"/>
</dbReference>
<proteinExistence type="predicted"/>
<accession>A0AAV2TNI2</accession>
<dbReference type="Proteomes" id="UP001497525">
    <property type="component" value="Unassembled WGS sequence"/>
</dbReference>
<dbReference type="SMART" id="SM00228">
    <property type="entry name" value="PDZ"/>
    <property type="match status" value="3"/>
</dbReference>
<dbReference type="EMBL" id="CAXLJL010000523">
    <property type="protein sequence ID" value="CAL5138773.1"/>
    <property type="molecule type" value="Genomic_DNA"/>
</dbReference>
<evidence type="ECO:0000259" key="2">
    <source>
        <dbReference type="PROSITE" id="PS50106"/>
    </source>
</evidence>
<comment type="caution">
    <text evidence="3">The sequence shown here is derived from an EMBL/GenBank/DDBJ whole genome shotgun (WGS) entry which is preliminary data.</text>
</comment>
<dbReference type="InterPro" id="IPR051342">
    <property type="entry name" value="PDZ_scaffold"/>
</dbReference>
<feature type="compositionally biased region" description="Polar residues" evidence="1">
    <location>
        <begin position="510"/>
        <end position="520"/>
    </location>
</feature>
<dbReference type="PANTHER" id="PTHR19964:SF93">
    <property type="entry name" value="INACTIVATION-NO-AFTER-POTENTIAL D PROTEIN"/>
    <property type="match status" value="1"/>
</dbReference>
<dbReference type="SUPFAM" id="SSF50156">
    <property type="entry name" value="PDZ domain-like"/>
    <property type="match status" value="3"/>
</dbReference>
<gene>
    <name evidence="3" type="ORF">CDAUBV1_LOCUS13582</name>
</gene>
<organism evidence="3 4">
    <name type="scientific">Calicophoron daubneyi</name>
    <name type="common">Rumen fluke</name>
    <name type="synonym">Paramphistomum daubneyi</name>
    <dbReference type="NCBI Taxonomy" id="300641"/>
    <lineage>
        <taxon>Eukaryota</taxon>
        <taxon>Metazoa</taxon>
        <taxon>Spiralia</taxon>
        <taxon>Lophotrochozoa</taxon>
        <taxon>Platyhelminthes</taxon>
        <taxon>Trematoda</taxon>
        <taxon>Digenea</taxon>
        <taxon>Plagiorchiida</taxon>
        <taxon>Pronocephalata</taxon>
        <taxon>Paramphistomoidea</taxon>
        <taxon>Paramphistomidae</taxon>
        <taxon>Calicophoron</taxon>
    </lineage>
</organism>
<dbReference type="CDD" id="cd00136">
    <property type="entry name" value="PDZ_canonical"/>
    <property type="match status" value="1"/>
</dbReference>
<dbReference type="InterPro" id="IPR036034">
    <property type="entry name" value="PDZ_sf"/>
</dbReference>
<dbReference type="Gene3D" id="2.30.42.10">
    <property type="match status" value="3"/>
</dbReference>
<evidence type="ECO:0000313" key="3">
    <source>
        <dbReference type="EMBL" id="CAL5138773.1"/>
    </source>
</evidence>
<name>A0AAV2TNI2_CALDB</name>
<dbReference type="PROSITE" id="PS50106">
    <property type="entry name" value="PDZ"/>
    <property type="match status" value="3"/>
</dbReference>
<dbReference type="PANTHER" id="PTHR19964">
    <property type="entry name" value="MULTIPLE PDZ DOMAIN PROTEIN"/>
    <property type="match status" value="1"/>
</dbReference>
<sequence>MGMKIRNNFTEILYSENVFALLDAIISESELKNDPFLRQRVNNVSTVMYSRLFVRCYDLLKTLKSPRCLDELKEMLTQTHIRFSPNGLPPLTGDHLYARLGQLDLPEGTEFYSIELPENEVRRSGLILREQIANGAVKGLFVTGVERKTPASQLKDLQSGDQLVAVAGFPLDWRTLGQIRHGLVDCAQVRGLPSNANLYDLAKHLLDEPYRVDREQKSLKTLAKPIITLARLPQSQLAEDDQQACEYERVDEYNEGGAKQCTLNPECEYVETVLNVDPEAGDLGIQLERNDERGGVFVASIRPNSQAALDGILRVGDRVVEANYGEVGSMAPKEALKRIKSNCKDCPAVQLKCVRPTKNRHPDREKIFADPFGDQRNDTSAQEKYSYQLQYWKRNLSPDVEILFAEYEKNSQGLGISVESTKEQEVYGNDESGRQSEAQSHHYIVEVEPDGPIGKQNIFQVGDELLEVNDNVLLGSDHMTVARVLHDLPSRGFVICARDTTPRRKEVSAEHNTQSSSSEIQNDEEYRLSQITNDSREGIKLPFTSIVLRQRQENSSEPFGTSGSSDVDNYSQASKEITVHIRNASSLGNVRSSDVPKERITVSDYENIKTPESETCSQPVHEYQNVYYEVATCKNVHSGGSTVQTWSSEGKLATGEHGRLPMPSRVAVLQGQLKGTNKCQKSSVSSGEHERRTERIKELTSKLKVSYDPTEHCYCLNLMKSAGELLGLELDSENGGPNGILLIGITSGTPLDLLVSQYRVCSSRPSERQSDMLTEEWRTQNAHVYVPSVGDWIVSVAGYDFRGRESFRARRLLRRLVAVSASVE</sequence>
<feature type="domain" description="PDZ" evidence="2">
    <location>
        <begin position="404"/>
        <end position="500"/>
    </location>
</feature>
<feature type="domain" description="PDZ" evidence="2">
    <location>
        <begin position="113"/>
        <end position="171"/>
    </location>
</feature>
<protein>
    <recommendedName>
        <fullName evidence="2">PDZ domain-containing protein</fullName>
    </recommendedName>
</protein>